<proteinExistence type="predicted"/>
<gene>
    <name evidence="2" type="ORF">PXEA_LOCUS33445</name>
</gene>
<dbReference type="Proteomes" id="UP000784294">
    <property type="component" value="Unassembled WGS sequence"/>
</dbReference>
<keyword evidence="3" id="KW-1185">Reference proteome</keyword>
<evidence type="ECO:0000313" key="3">
    <source>
        <dbReference type="Proteomes" id="UP000784294"/>
    </source>
</evidence>
<evidence type="ECO:0000256" key="1">
    <source>
        <dbReference type="SAM" id="MobiDB-lite"/>
    </source>
</evidence>
<organism evidence="2 3">
    <name type="scientific">Protopolystoma xenopodis</name>
    <dbReference type="NCBI Taxonomy" id="117903"/>
    <lineage>
        <taxon>Eukaryota</taxon>
        <taxon>Metazoa</taxon>
        <taxon>Spiralia</taxon>
        <taxon>Lophotrochozoa</taxon>
        <taxon>Platyhelminthes</taxon>
        <taxon>Monogenea</taxon>
        <taxon>Polyopisthocotylea</taxon>
        <taxon>Polystomatidea</taxon>
        <taxon>Polystomatidae</taxon>
        <taxon>Protopolystoma</taxon>
    </lineage>
</organism>
<evidence type="ECO:0000313" key="2">
    <source>
        <dbReference type="EMBL" id="VEL40005.1"/>
    </source>
</evidence>
<name>A0A3S5ALN6_9PLAT</name>
<feature type="compositionally biased region" description="Basic and acidic residues" evidence="1">
    <location>
        <begin position="1"/>
        <end position="12"/>
    </location>
</feature>
<feature type="region of interest" description="Disordered" evidence="1">
    <location>
        <begin position="1"/>
        <end position="43"/>
    </location>
</feature>
<protein>
    <submittedName>
        <fullName evidence="2">Uncharacterized protein</fullName>
    </submittedName>
</protein>
<dbReference type="EMBL" id="CAAALY010263286">
    <property type="protein sequence ID" value="VEL40005.1"/>
    <property type="molecule type" value="Genomic_DNA"/>
</dbReference>
<sequence length="72" mass="8006">MRSRKRSLDGKAELPGGRIQSSPPGQKEARTHPVHPAQEGNRVSISSLLPGIRVELRLDHMLVALAGFRWQQ</sequence>
<reference evidence="2" key="1">
    <citation type="submission" date="2018-11" db="EMBL/GenBank/DDBJ databases">
        <authorList>
            <consortium name="Pathogen Informatics"/>
        </authorList>
    </citation>
    <scope>NUCLEOTIDE SEQUENCE</scope>
</reference>
<comment type="caution">
    <text evidence="2">The sequence shown here is derived from an EMBL/GenBank/DDBJ whole genome shotgun (WGS) entry which is preliminary data.</text>
</comment>
<dbReference type="AlphaFoldDB" id="A0A3S5ALN6"/>
<accession>A0A3S5ALN6</accession>